<evidence type="ECO:0000313" key="3">
    <source>
        <dbReference type="Proteomes" id="UP000219440"/>
    </source>
</evidence>
<dbReference type="InterPro" id="IPR017946">
    <property type="entry name" value="PLC-like_Pdiesterase_TIM-brl"/>
</dbReference>
<dbReference type="PANTHER" id="PTHR43805">
    <property type="entry name" value="GLYCEROPHOSPHORYL DIESTER PHOSPHODIESTERASE"/>
    <property type="match status" value="1"/>
</dbReference>
<gene>
    <name evidence="2" type="ORF">SAMN06296378_1891</name>
</gene>
<reference evidence="2 3" key="1">
    <citation type="submission" date="2017-09" db="EMBL/GenBank/DDBJ databases">
        <authorList>
            <person name="Ehlers B."/>
            <person name="Leendertz F.H."/>
        </authorList>
    </citation>
    <scope>NUCLEOTIDE SEQUENCE [LARGE SCALE GENOMIC DNA]</scope>
    <source>
        <strain evidence="2 3">CGMCC 1.05381</strain>
    </source>
</reference>
<proteinExistence type="predicted"/>
<dbReference type="RefSeq" id="WP_097061007.1">
    <property type="nucleotide sequence ID" value="NZ_BMLC01000005.1"/>
</dbReference>
<dbReference type="Gene3D" id="3.20.20.190">
    <property type="entry name" value="Phosphatidylinositol (PI) phosphodiesterase"/>
    <property type="match status" value="1"/>
</dbReference>
<dbReference type="InterPro" id="IPR030395">
    <property type="entry name" value="GP_PDE_dom"/>
</dbReference>
<name>A0A2C8ZTP0_9MICO</name>
<keyword evidence="3" id="KW-1185">Reference proteome</keyword>
<dbReference type="EMBL" id="OCST01000004">
    <property type="protein sequence ID" value="SOE69032.1"/>
    <property type="molecule type" value="Genomic_DNA"/>
</dbReference>
<dbReference type="GO" id="GO:0006629">
    <property type="term" value="P:lipid metabolic process"/>
    <property type="evidence" value="ECO:0007669"/>
    <property type="project" value="InterPro"/>
</dbReference>
<dbReference type="GO" id="GO:0008081">
    <property type="term" value="F:phosphoric diester hydrolase activity"/>
    <property type="evidence" value="ECO:0007669"/>
    <property type="project" value="InterPro"/>
</dbReference>
<accession>A0A2C8ZTP0</accession>
<dbReference type="PROSITE" id="PS51704">
    <property type="entry name" value="GP_PDE"/>
    <property type="match status" value="1"/>
</dbReference>
<dbReference type="OrthoDB" id="5241788at2"/>
<feature type="domain" description="GP-PDE" evidence="1">
    <location>
        <begin position="15"/>
        <end position="251"/>
    </location>
</feature>
<protein>
    <submittedName>
        <fullName evidence="2">Glycerophosphoryl diester phosphodiesterase</fullName>
    </submittedName>
</protein>
<evidence type="ECO:0000259" key="1">
    <source>
        <dbReference type="PROSITE" id="PS51704"/>
    </source>
</evidence>
<dbReference type="Pfam" id="PF03009">
    <property type="entry name" value="GDPD"/>
    <property type="match status" value="1"/>
</dbReference>
<dbReference type="PANTHER" id="PTHR43805:SF1">
    <property type="entry name" value="GP-PDE DOMAIN-CONTAINING PROTEIN"/>
    <property type="match status" value="1"/>
</dbReference>
<sequence>MPGNIPSDFLSPAAPRVFAHRGLAVDAPENTLLAFARAIAAGASYIETDVHTSADGVAIIAHDADLSRVARRNVRVDQLTAAELGKIDLGHGQYFCTLAQALDSFPDTRFNIDVKSAPAVNPTIATVQKFDASHRVLVTSFNERRRSAVTHGLPGVASSASAARLLPALLAARFGVVPLVRWALRGLVAVQVPEKAAGMAVTRPAMIRAFHAAGVEVHVWTINDPARMRELLALGVDGIITDRADLALAVVAELN</sequence>
<dbReference type="SUPFAM" id="SSF51695">
    <property type="entry name" value="PLC-like phosphodiesterases"/>
    <property type="match status" value="1"/>
</dbReference>
<dbReference type="AlphaFoldDB" id="A0A2C8ZTP0"/>
<dbReference type="Proteomes" id="UP000219440">
    <property type="component" value="Unassembled WGS sequence"/>
</dbReference>
<organism evidence="2 3">
    <name type="scientific">Salinibacterium xinjiangense</name>
    <dbReference type="NCBI Taxonomy" id="386302"/>
    <lineage>
        <taxon>Bacteria</taxon>
        <taxon>Bacillati</taxon>
        <taxon>Actinomycetota</taxon>
        <taxon>Actinomycetes</taxon>
        <taxon>Micrococcales</taxon>
        <taxon>Microbacteriaceae</taxon>
        <taxon>Salinibacterium</taxon>
    </lineage>
</organism>
<evidence type="ECO:0000313" key="2">
    <source>
        <dbReference type="EMBL" id="SOE69032.1"/>
    </source>
</evidence>